<dbReference type="GO" id="GO:0003677">
    <property type="term" value="F:DNA binding"/>
    <property type="evidence" value="ECO:0007669"/>
    <property type="project" value="InterPro"/>
</dbReference>
<evidence type="ECO:0000313" key="3">
    <source>
        <dbReference type="Proteomes" id="UP000507470"/>
    </source>
</evidence>
<gene>
    <name evidence="2" type="ORF">MCOR_18266</name>
</gene>
<proteinExistence type="predicted"/>
<name>A0A6J8BFA6_MYTCO</name>
<dbReference type="PANTHER" id="PTHR33050:SF7">
    <property type="entry name" value="RIBONUCLEASE H"/>
    <property type="match status" value="1"/>
</dbReference>
<dbReference type="Gene3D" id="1.10.443.10">
    <property type="entry name" value="Intergrase catalytic core"/>
    <property type="match status" value="1"/>
</dbReference>
<dbReference type="AlphaFoldDB" id="A0A6J8BFA6"/>
<dbReference type="Proteomes" id="UP000507470">
    <property type="component" value="Unassembled WGS sequence"/>
</dbReference>
<reference evidence="2 3" key="1">
    <citation type="submission" date="2020-06" db="EMBL/GenBank/DDBJ databases">
        <authorList>
            <person name="Li R."/>
            <person name="Bekaert M."/>
        </authorList>
    </citation>
    <scope>NUCLEOTIDE SEQUENCE [LARGE SCALE GENOMIC DNA]</scope>
    <source>
        <strain evidence="3">wild</strain>
    </source>
</reference>
<evidence type="ECO:0000313" key="2">
    <source>
        <dbReference type="EMBL" id="CAC5382442.1"/>
    </source>
</evidence>
<protein>
    <recommendedName>
        <fullName evidence="4">RNase H type-1 domain-containing protein</fullName>
    </recommendedName>
</protein>
<dbReference type="PANTHER" id="PTHR33050">
    <property type="entry name" value="REVERSE TRANSCRIPTASE DOMAIN-CONTAINING PROTEIN"/>
    <property type="match status" value="1"/>
</dbReference>
<organism evidence="2 3">
    <name type="scientific">Mytilus coruscus</name>
    <name type="common">Sea mussel</name>
    <dbReference type="NCBI Taxonomy" id="42192"/>
    <lineage>
        <taxon>Eukaryota</taxon>
        <taxon>Metazoa</taxon>
        <taxon>Spiralia</taxon>
        <taxon>Lophotrochozoa</taxon>
        <taxon>Mollusca</taxon>
        <taxon>Bivalvia</taxon>
        <taxon>Autobranchia</taxon>
        <taxon>Pteriomorphia</taxon>
        <taxon>Mytilida</taxon>
        <taxon>Mytiloidea</taxon>
        <taxon>Mytilidae</taxon>
        <taxon>Mytilinae</taxon>
        <taxon>Mytilus</taxon>
    </lineage>
</organism>
<dbReference type="SUPFAM" id="SSF56349">
    <property type="entry name" value="DNA breaking-rejoining enzymes"/>
    <property type="match status" value="1"/>
</dbReference>
<dbReference type="InterPro" id="IPR043502">
    <property type="entry name" value="DNA/RNA_pol_sf"/>
</dbReference>
<dbReference type="SUPFAM" id="SSF56672">
    <property type="entry name" value="DNA/RNA polymerases"/>
    <property type="match status" value="1"/>
</dbReference>
<dbReference type="GO" id="GO:0015074">
    <property type="term" value="P:DNA integration"/>
    <property type="evidence" value="ECO:0007669"/>
    <property type="project" value="InterPro"/>
</dbReference>
<sequence>MLKGMQRLGKRVDSRKPITVDVLKRLILILHHVCKSIYETKLFRAAFALAFFGFMRIGEITYVNKNADNHVLKISDIKFNDIDSEVFVTIMSSKTDQIGCSTTLILLSNDNDNELCVVKMLKDYLQLRPDSEGQLFCHLNHNKLTRFQFLAVLRHFCGLDHWILLGCQASSHSQIRPLGNDLGLHKLGYKLMWAGMSGMSVYNVVPIVENLIHCCGLPDAVLLHCGGNDIGLVNCAKLLFDIKFMLDIVARMVNGDKYPRYIGEQNARQWTDKEVVSLDCNARLLGFKYVIICDKDELVVPNITQFGFSLRKSLDHIFDKSTAGVQLNPKLHVTTWIPYNQSSTLFISKYLNSTTSVPDRHKYVYMPQRTVVGSTNIHAFTACKGYKRHIASSTVLDFHHYRTCAQSFVKYQSALNREKHKNNIEYYGKKVGNNVGNICVDFRQYTQGEINAVSKEIEKNVLKVREKLGGASEISKANFSSLIVRYALRSAGFLIAEEKCSWEPSQSVTWLGLVWDMKNGIVYVTETKLNKLKDTLNVIIHRLGKGEIKVTARFLASIIGQIISMQGAMGPVVRLRTRSMYDCLLYRASWNAPVLLNSKALDEIVFWKENVAILNGRDLIIVEQYSCIVYSDASGIGFGGYAVSISDTEIMGSWNSVESLKSSTWRELEAVYRVLLSLLVTLQGETIKWYTDNQNIVYIIKQGSRKGDLQLIAIKIANVWIGFKCTIQKEISHCGAISENFTQLGGKIEEFLLHSHSSNTNRKGKQVHRTMVYTEQVDDKFVGIANPRKGKQVYRTMVCTEQVDGNMQGEANPRKGKQVYRTMVCTEQVDGNMQGVATPRKGKQVYRTIGYTEQVDGNTQGEANPRKDKQVYKTMYVLNK</sequence>
<dbReference type="OrthoDB" id="6105794at2759"/>
<dbReference type="InterPro" id="IPR013762">
    <property type="entry name" value="Integrase-like_cat_sf"/>
</dbReference>
<keyword evidence="1" id="KW-0233">DNA recombination</keyword>
<dbReference type="InterPro" id="IPR011010">
    <property type="entry name" value="DNA_brk_join_enz"/>
</dbReference>
<dbReference type="EMBL" id="CACVKT020003209">
    <property type="protein sequence ID" value="CAC5382442.1"/>
    <property type="molecule type" value="Genomic_DNA"/>
</dbReference>
<evidence type="ECO:0008006" key="4">
    <source>
        <dbReference type="Google" id="ProtNLM"/>
    </source>
</evidence>
<accession>A0A6J8BFA6</accession>
<dbReference type="InterPro" id="IPR052055">
    <property type="entry name" value="Hepadnavirus_pol/RT"/>
</dbReference>
<dbReference type="GO" id="GO:0006310">
    <property type="term" value="P:DNA recombination"/>
    <property type="evidence" value="ECO:0007669"/>
    <property type="project" value="UniProtKB-KW"/>
</dbReference>
<evidence type="ECO:0000256" key="1">
    <source>
        <dbReference type="ARBA" id="ARBA00023172"/>
    </source>
</evidence>
<keyword evidence="3" id="KW-1185">Reference proteome</keyword>
<dbReference type="CDD" id="cd09275">
    <property type="entry name" value="RNase_HI_RT_DIRS1"/>
    <property type="match status" value="1"/>
</dbReference>